<dbReference type="InterPro" id="IPR029063">
    <property type="entry name" value="SAM-dependent_MTases_sf"/>
</dbReference>
<keyword evidence="2" id="KW-0489">Methyltransferase</keyword>
<evidence type="ECO:0000313" key="3">
    <source>
        <dbReference type="Proteomes" id="UP000185003"/>
    </source>
</evidence>
<name>A0A1N6D359_9BACT</name>
<dbReference type="Pfam" id="PF13847">
    <property type="entry name" value="Methyltransf_31"/>
    <property type="match status" value="1"/>
</dbReference>
<gene>
    <name evidence="2" type="ORF">SAMN04488055_0187</name>
</gene>
<dbReference type="OrthoDB" id="962475at2"/>
<dbReference type="Proteomes" id="UP000185003">
    <property type="component" value="Unassembled WGS sequence"/>
</dbReference>
<dbReference type="SUPFAM" id="SSF53335">
    <property type="entry name" value="S-adenosyl-L-methionine-dependent methyltransferases"/>
    <property type="match status" value="1"/>
</dbReference>
<dbReference type="GO" id="GO:0032259">
    <property type="term" value="P:methylation"/>
    <property type="evidence" value="ECO:0007669"/>
    <property type="project" value="UniProtKB-KW"/>
</dbReference>
<reference evidence="2 3" key="1">
    <citation type="submission" date="2016-11" db="EMBL/GenBank/DDBJ databases">
        <authorList>
            <person name="Jaros S."/>
            <person name="Januszkiewicz K."/>
            <person name="Wedrychowicz H."/>
        </authorList>
    </citation>
    <scope>NUCLEOTIDE SEQUENCE [LARGE SCALE GENOMIC DNA]</scope>
    <source>
        <strain evidence="2 3">DSM 24787</strain>
    </source>
</reference>
<keyword evidence="2" id="KW-0808">Transferase</keyword>
<dbReference type="RefSeq" id="WP_074237304.1">
    <property type="nucleotide sequence ID" value="NZ_FSRA01000001.1"/>
</dbReference>
<proteinExistence type="predicted"/>
<dbReference type="InterPro" id="IPR025714">
    <property type="entry name" value="Methyltranfer_dom"/>
</dbReference>
<evidence type="ECO:0000313" key="2">
    <source>
        <dbReference type="EMBL" id="SIN65231.1"/>
    </source>
</evidence>
<dbReference type="AlphaFoldDB" id="A0A1N6D359"/>
<protein>
    <submittedName>
        <fullName evidence="2">Methyltransferase domain-containing protein</fullName>
    </submittedName>
</protein>
<dbReference type="EMBL" id="FSRA01000001">
    <property type="protein sequence ID" value="SIN65231.1"/>
    <property type="molecule type" value="Genomic_DNA"/>
</dbReference>
<dbReference type="STRING" id="536979.SAMN04488055_0187"/>
<organism evidence="2 3">
    <name type="scientific">Chitinophaga niabensis</name>
    <dbReference type="NCBI Taxonomy" id="536979"/>
    <lineage>
        <taxon>Bacteria</taxon>
        <taxon>Pseudomonadati</taxon>
        <taxon>Bacteroidota</taxon>
        <taxon>Chitinophagia</taxon>
        <taxon>Chitinophagales</taxon>
        <taxon>Chitinophagaceae</taxon>
        <taxon>Chitinophaga</taxon>
    </lineage>
</organism>
<keyword evidence="3" id="KW-1185">Reference proteome</keyword>
<dbReference type="GO" id="GO:0008168">
    <property type="term" value="F:methyltransferase activity"/>
    <property type="evidence" value="ECO:0007669"/>
    <property type="project" value="UniProtKB-KW"/>
</dbReference>
<sequence length="198" mass="23069">MNKNISEPLWQISDTEFDKLYPERIRQLSGKHWTPMEIVKKSARFLAAEPGTKILDIGSGAGKFCLIGACHFPESYFYGIEQRKDLHQVALSAKGITGIKNVSFLFGNLTQLDHSRFDHFYFYNAFFENLVSDGHIDQLLPYSTELYHYYSRYLYRILEGKRNGTRLVTFHSLEDEVPPCYQLVDATLDLNLKMWIKR</sequence>
<accession>A0A1N6D359</accession>
<dbReference type="Gene3D" id="3.40.50.150">
    <property type="entry name" value="Vaccinia Virus protein VP39"/>
    <property type="match status" value="1"/>
</dbReference>
<evidence type="ECO:0000259" key="1">
    <source>
        <dbReference type="Pfam" id="PF13847"/>
    </source>
</evidence>
<feature type="domain" description="Methyltransferase" evidence="1">
    <location>
        <begin position="49"/>
        <end position="119"/>
    </location>
</feature>